<proteinExistence type="predicted"/>
<evidence type="ECO:0000313" key="2">
    <source>
        <dbReference type="EMBL" id="WFD10478.1"/>
    </source>
</evidence>
<feature type="compositionally biased region" description="Acidic residues" evidence="1">
    <location>
        <begin position="164"/>
        <end position="194"/>
    </location>
</feature>
<name>A0ABY8EC32_9FIRM</name>
<dbReference type="Proteomes" id="UP001222800">
    <property type="component" value="Chromosome"/>
</dbReference>
<keyword evidence="3" id="KW-1185">Reference proteome</keyword>
<sequence>MRKRYKRDYMILESKDPSFRLKERISPKAFAKIETREEKVNIMIYVENVKYIKSGYRIILIQDDLTAKDIGRVLVNENGKGEFKINFDEENLEVKGIALTHEKDIPLIGFKGKMVDNYEELINKNIKRKESVVEDLDKEDEVDKIPDLRKEKIKFELDEKRDYEEEEIEEEKEEEIEQEEQEEETEEEIEENYDTELKQEEIERNEKVEEKVENEKKKNEEKILFSQKEKIEEKTEQKMNDSEEQDVDRKESREKDEKVYLIPRKLKKLLKKHKEIKPFIKEIDNTRWWKIDINPLTMCSYIMPYLGYINYINYTIYSDITSLSYKYRHYIFGIKYSCDGKRKYYIYGIPGRRNEQPDEGETGFCNFIPCDDKNKTYGYWICCIDCKSRLIAVADK</sequence>
<evidence type="ECO:0000313" key="3">
    <source>
        <dbReference type="Proteomes" id="UP001222800"/>
    </source>
</evidence>
<protein>
    <recommendedName>
        <fullName evidence="4">Transmembrane protein</fullName>
    </recommendedName>
</protein>
<gene>
    <name evidence="2" type="ORF">P4S50_19815</name>
</gene>
<dbReference type="RefSeq" id="WP_277732445.1">
    <property type="nucleotide sequence ID" value="NZ_CP120733.1"/>
</dbReference>
<feature type="compositionally biased region" description="Basic and acidic residues" evidence="1">
    <location>
        <begin position="195"/>
        <end position="213"/>
    </location>
</feature>
<evidence type="ECO:0000256" key="1">
    <source>
        <dbReference type="SAM" id="MobiDB-lite"/>
    </source>
</evidence>
<accession>A0ABY8EC32</accession>
<reference evidence="2 3" key="1">
    <citation type="submission" date="2023-03" db="EMBL/GenBank/DDBJ databases">
        <title>Complete genome sequence of Tepidibacter sp. SWIR-1, isolated from a deep-sea hydrothermal vent.</title>
        <authorList>
            <person name="Li X."/>
        </authorList>
    </citation>
    <scope>NUCLEOTIDE SEQUENCE [LARGE SCALE GENOMIC DNA]</scope>
    <source>
        <strain evidence="2 3">SWIR-1</strain>
    </source>
</reference>
<organism evidence="2 3">
    <name type="scientific">Tepidibacter hydrothermalis</name>
    <dbReference type="NCBI Taxonomy" id="3036126"/>
    <lineage>
        <taxon>Bacteria</taxon>
        <taxon>Bacillati</taxon>
        <taxon>Bacillota</taxon>
        <taxon>Clostridia</taxon>
        <taxon>Peptostreptococcales</taxon>
        <taxon>Peptostreptococcaceae</taxon>
        <taxon>Tepidibacter</taxon>
    </lineage>
</organism>
<dbReference type="EMBL" id="CP120733">
    <property type="protein sequence ID" value="WFD10478.1"/>
    <property type="molecule type" value="Genomic_DNA"/>
</dbReference>
<feature type="region of interest" description="Disordered" evidence="1">
    <location>
        <begin position="229"/>
        <end position="253"/>
    </location>
</feature>
<evidence type="ECO:0008006" key="4">
    <source>
        <dbReference type="Google" id="ProtNLM"/>
    </source>
</evidence>
<feature type="region of interest" description="Disordered" evidence="1">
    <location>
        <begin position="161"/>
        <end position="213"/>
    </location>
</feature>